<organism evidence="4 5">
    <name type="scientific">Spirilliplanes yamanashiensis</name>
    <dbReference type="NCBI Taxonomy" id="42233"/>
    <lineage>
        <taxon>Bacteria</taxon>
        <taxon>Bacillati</taxon>
        <taxon>Actinomycetota</taxon>
        <taxon>Actinomycetes</taxon>
        <taxon>Micromonosporales</taxon>
        <taxon>Micromonosporaceae</taxon>
        <taxon>Spirilliplanes</taxon>
    </lineage>
</organism>
<feature type="domain" description="Knr4/Smi1-like" evidence="3">
    <location>
        <begin position="286"/>
        <end position="408"/>
    </location>
</feature>
<dbReference type="SMART" id="SM00860">
    <property type="entry name" value="SMI1_KNR4"/>
    <property type="match status" value="1"/>
</dbReference>
<dbReference type="InterPro" id="IPR018958">
    <property type="entry name" value="Knr4/Smi1-like_dom"/>
</dbReference>
<evidence type="ECO:0000313" key="5">
    <source>
        <dbReference type="Proteomes" id="UP000652013"/>
    </source>
</evidence>
<reference evidence="4" key="1">
    <citation type="submission" date="2021-01" db="EMBL/GenBank/DDBJ databases">
        <title>Whole genome shotgun sequence of Spirilliplanes yamanashiensis NBRC 15828.</title>
        <authorList>
            <person name="Komaki H."/>
            <person name="Tamura T."/>
        </authorList>
    </citation>
    <scope>NUCLEOTIDE SEQUENCE</scope>
    <source>
        <strain evidence="4">NBRC 15828</strain>
    </source>
</reference>
<feature type="transmembrane region" description="Helical" evidence="2">
    <location>
        <begin position="12"/>
        <end position="31"/>
    </location>
</feature>
<feature type="transmembrane region" description="Helical" evidence="2">
    <location>
        <begin position="182"/>
        <end position="203"/>
    </location>
</feature>
<dbReference type="Pfam" id="PF09346">
    <property type="entry name" value="SMI1_KNR4"/>
    <property type="match status" value="1"/>
</dbReference>
<dbReference type="SUPFAM" id="SSF160631">
    <property type="entry name" value="SMI1/KNR4-like"/>
    <property type="match status" value="1"/>
</dbReference>
<sequence length="452" mass="46142">MVAAAGPDPGWAAAVAALAAASAVPVAVLRLTGEGPPPPGVDVLTGAPQRLADAVERVRGLGETHDLVLAGAPVGLLDPLGPGGWTLADLAAALAAPVIPVAGPGDDATLAADAARGRGLPVEVLAAGAAAAVRGAPTRAEARAWLPPHLHAGTGRPAARPPRDQRLRAWRARRPRLPVRRLAAAALAVLVVVATGLWTAAALRPDGPSVNHVEPDPAAERPGPPEWTPEPDPVFSVGDDVCPVPDPALTPAVPTAAQTARVTAAWRRIERRLAAVAPGTSDLGRPADPAAIAAVQRRVATVFPGDLVASLRRHDGGVGHVMPPGYELMSVADIGDEAAGNWEVAAGHDEWYARLSPVGLVPFAWTIGGDGLVVDRRPGGTGRVAEFTGERGLDPVGWPGSVAELLEQVAAALETGAPVAGYTLVVDRGDLRWERARAQVAAGSNWVRCSSA</sequence>
<dbReference type="InterPro" id="IPR037883">
    <property type="entry name" value="Knr4/Smi1-like_sf"/>
</dbReference>
<feature type="compositionally biased region" description="Pro residues" evidence="1">
    <location>
        <begin position="222"/>
        <end position="232"/>
    </location>
</feature>
<keyword evidence="5" id="KW-1185">Reference proteome</keyword>
<dbReference type="Proteomes" id="UP000652013">
    <property type="component" value="Unassembled WGS sequence"/>
</dbReference>
<dbReference type="InterPro" id="IPR027417">
    <property type="entry name" value="P-loop_NTPase"/>
</dbReference>
<comment type="caution">
    <text evidence="4">The sequence shown here is derived from an EMBL/GenBank/DDBJ whole genome shotgun (WGS) entry which is preliminary data.</text>
</comment>
<dbReference type="AlphaFoldDB" id="A0A8J3Y7T7"/>
<dbReference type="EMBL" id="BOOY01000016">
    <property type="protein sequence ID" value="GIJ02897.1"/>
    <property type="molecule type" value="Genomic_DNA"/>
</dbReference>
<accession>A0A8J3Y7T7</accession>
<evidence type="ECO:0000259" key="3">
    <source>
        <dbReference type="SMART" id="SM00860"/>
    </source>
</evidence>
<evidence type="ECO:0000313" key="4">
    <source>
        <dbReference type="EMBL" id="GIJ02897.1"/>
    </source>
</evidence>
<evidence type="ECO:0000256" key="2">
    <source>
        <dbReference type="SAM" id="Phobius"/>
    </source>
</evidence>
<proteinExistence type="predicted"/>
<keyword evidence="2" id="KW-1133">Transmembrane helix</keyword>
<evidence type="ECO:0000256" key="1">
    <source>
        <dbReference type="SAM" id="MobiDB-lite"/>
    </source>
</evidence>
<keyword evidence="2" id="KW-0812">Transmembrane</keyword>
<dbReference type="Gene3D" id="3.40.50.300">
    <property type="entry name" value="P-loop containing nucleotide triphosphate hydrolases"/>
    <property type="match status" value="1"/>
</dbReference>
<keyword evidence="2" id="KW-0472">Membrane</keyword>
<feature type="region of interest" description="Disordered" evidence="1">
    <location>
        <begin position="203"/>
        <end position="234"/>
    </location>
</feature>
<gene>
    <name evidence="4" type="ORF">Sya03_22490</name>
</gene>
<name>A0A8J3Y7T7_9ACTN</name>
<protein>
    <recommendedName>
        <fullName evidence="3">Knr4/Smi1-like domain-containing protein</fullName>
    </recommendedName>
</protein>